<proteinExistence type="predicted"/>
<dbReference type="OrthoDB" id="5617398at2"/>
<sequence>MTKIAARLLSGVSYRQVVLTLPAQLRIKFYNHPQQSRLYSQFMMLAHQCLEEMIQTKFGCKSLKIATIV</sequence>
<name>A0A1I1SH73_9GAMM</name>
<dbReference type="AlphaFoldDB" id="A0A1I1SH73"/>
<reference evidence="1 2" key="1">
    <citation type="submission" date="2016-10" db="EMBL/GenBank/DDBJ databases">
        <authorList>
            <person name="de Groot N.N."/>
        </authorList>
    </citation>
    <scope>NUCLEOTIDE SEQUENCE [LARGE SCALE GENOMIC DNA]</scope>
    <source>
        <strain evidence="1 2">DSM 6059</strain>
    </source>
</reference>
<evidence type="ECO:0000313" key="1">
    <source>
        <dbReference type="EMBL" id="SFD42380.1"/>
    </source>
</evidence>
<dbReference type="RefSeq" id="WP_091990003.1">
    <property type="nucleotide sequence ID" value="NZ_FOLO01000056.1"/>
</dbReference>
<accession>A0A1I1SH73</accession>
<evidence type="ECO:0000313" key="2">
    <source>
        <dbReference type="Proteomes" id="UP000198862"/>
    </source>
</evidence>
<evidence type="ECO:0008006" key="3">
    <source>
        <dbReference type="Google" id="ProtNLM"/>
    </source>
</evidence>
<dbReference type="EMBL" id="FOLO01000056">
    <property type="protein sequence ID" value="SFD42380.1"/>
    <property type="molecule type" value="Genomic_DNA"/>
</dbReference>
<protein>
    <recommendedName>
        <fullName evidence="3">Transposase</fullName>
    </recommendedName>
</protein>
<organism evidence="1 2">
    <name type="scientific">Pseudoalteromonas denitrificans DSM 6059</name>
    <dbReference type="NCBI Taxonomy" id="1123010"/>
    <lineage>
        <taxon>Bacteria</taxon>
        <taxon>Pseudomonadati</taxon>
        <taxon>Pseudomonadota</taxon>
        <taxon>Gammaproteobacteria</taxon>
        <taxon>Alteromonadales</taxon>
        <taxon>Pseudoalteromonadaceae</taxon>
        <taxon>Pseudoalteromonas</taxon>
    </lineage>
</organism>
<gene>
    <name evidence="1" type="ORF">SAMN02745724_04484</name>
</gene>
<dbReference type="Proteomes" id="UP000198862">
    <property type="component" value="Unassembled WGS sequence"/>
</dbReference>
<keyword evidence="2" id="KW-1185">Reference proteome</keyword>